<dbReference type="InterPro" id="IPR008988">
    <property type="entry name" value="Transcriptional_repressor_C"/>
</dbReference>
<keyword evidence="4" id="KW-1185">Reference proteome</keyword>
<dbReference type="SMART" id="SM00899">
    <property type="entry name" value="FeoA"/>
    <property type="match status" value="1"/>
</dbReference>
<dbReference type="PANTHER" id="PTHR43151">
    <property type="entry name" value="FEOA FAMILY PROTEIN"/>
    <property type="match status" value="1"/>
</dbReference>
<dbReference type="RefSeq" id="WP_142935211.1">
    <property type="nucleotide sequence ID" value="NZ_FXTM01000010.1"/>
</dbReference>
<name>A0A521C8J8_9BACT</name>
<evidence type="ECO:0000259" key="2">
    <source>
        <dbReference type="SMART" id="SM00899"/>
    </source>
</evidence>
<dbReference type="OrthoDB" id="5984at2"/>
<dbReference type="Gene3D" id="2.30.30.90">
    <property type="match status" value="1"/>
</dbReference>
<dbReference type="EMBL" id="FXTM01000010">
    <property type="protein sequence ID" value="SMO55040.1"/>
    <property type="molecule type" value="Genomic_DNA"/>
</dbReference>
<dbReference type="InterPro" id="IPR038157">
    <property type="entry name" value="FeoA_core_dom"/>
</dbReference>
<sequence length="72" mass="7619">MRLIDVEEGKTVRVTHVEGGVGLKNRLVSIGIYPGGIVKVVKRPPGPMILEVAGSRIAIGKGMAAKIEVEEV</sequence>
<dbReference type="PANTHER" id="PTHR43151:SF1">
    <property type="entry name" value="SSR2333 PROTEIN"/>
    <property type="match status" value="1"/>
</dbReference>
<dbReference type="Proteomes" id="UP000317315">
    <property type="component" value="Unassembled WGS sequence"/>
</dbReference>
<dbReference type="Pfam" id="PF04023">
    <property type="entry name" value="FeoA"/>
    <property type="match status" value="1"/>
</dbReference>
<evidence type="ECO:0000256" key="1">
    <source>
        <dbReference type="ARBA" id="ARBA00023004"/>
    </source>
</evidence>
<protein>
    <submittedName>
        <fullName evidence="3">Ferrous iron transport protein A</fullName>
    </submittedName>
</protein>
<dbReference type="GO" id="GO:0046914">
    <property type="term" value="F:transition metal ion binding"/>
    <property type="evidence" value="ECO:0007669"/>
    <property type="project" value="InterPro"/>
</dbReference>
<proteinExistence type="predicted"/>
<dbReference type="InterPro" id="IPR053184">
    <property type="entry name" value="FeoA-like"/>
</dbReference>
<organism evidence="3 4">
    <name type="scientific">Balnearium lithotrophicum</name>
    <dbReference type="NCBI Taxonomy" id="223788"/>
    <lineage>
        <taxon>Bacteria</taxon>
        <taxon>Pseudomonadati</taxon>
        <taxon>Aquificota</taxon>
        <taxon>Aquificia</taxon>
        <taxon>Desulfurobacteriales</taxon>
        <taxon>Desulfurobacteriaceae</taxon>
        <taxon>Balnearium</taxon>
    </lineage>
</organism>
<evidence type="ECO:0000313" key="4">
    <source>
        <dbReference type="Proteomes" id="UP000317315"/>
    </source>
</evidence>
<dbReference type="AlphaFoldDB" id="A0A521C8J8"/>
<feature type="domain" description="Ferrous iron transporter FeoA-like" evidence="2">
    <location>
        <begin position="1"/>
        <end position="71"/>
    </location>
</feature>
<dbReference type="SUPFAM" id="SSF50037">
    <property type="entry name" value="C-terminal domain of transcriptional repressors"/>
    <property type="match status" value="1"/>
</dbReference>
<keyword evidence="1" id="KW-0408">Iron</keyword>
<evidence type="ECO:0000313" key="3">
    <source>
        <dbReference type="EMBL" id="SMO55040.1"/>
    </source>
</evidence>
<reference evidence="3 4" key="1">
    <citation type="submission" date="2017-05" db="EMBL/GenBank/DDBJ databases">
        <authorList>
            <person name="Varghese N."/>
            <person name="Submissions S."/>
        </authorList>
    </citation>
    <scope>NUCLEOTIDE SEQUENCE [LARGE SCALE GENOMIC DNA]</scope>
    <source>
        <strain evidence="3 4">DSM 16304</strain>
    </source>
</reference>
<accession>A0A521C8J8</accession>
<gene>
    <name evidence="3" type="ORF">SAMN06269117_11011</name>
</gene>
<dbReference type="InterPro" id="IPR007167">
    <property type="entry name" value="Fe-transptr_FeoA-like"/>
</dbReference>